<organism evidence="5 6">
    <name type="scientific">Enterococcus hermanniensis</name>
    <dbReference type="NCBI Taxonomy" id="249189"/>
    <lineage>
        <taxon>Bacteria</taxon>
        <taxon>Bacillati</taxon>
        <taxon>Bacillota</taxon>
        <taxon>Bacilli</taxon>
        <taxon>Lactobacillales</taxon>
        <taxon>Enterococcaceae</taxon>
        <taxon>Enterococcus</taxon>
    </lineage>
</organism>
<dbReference type="GO" id="GO:0016998">
    <property type="term" value="P:cell wall macromolecule catabolic process"/>
    <property type="evidence" value="ECO:0007669"/>
    <property type="project" value="InterPro"/>
</dbReference>
<dbReference type="SUPFAM" id="SSF51445">
    <property type="entry name" value="(Trans)glycosidases"/>
    <property type="match status" value="1"/>
</dbReference>
<dbReference type="PANTHER" id="PTHR34135">
    <property type="entry name" value="LYSOZYME"/>
    <property type="match status" value="1"/>
</dbReference>
<feature type="region of interest" description="Disordered" evidence="4">
    <location>
        <begin position="206"/>
        <end position="228"/>
    </location>
</feature>
<dbReference type="Gene3D" id="3.20.20.80">
    <property type="entry name" value="Glycosidases"/>
    <property type="match status" value="1"/>
</dbReference>
<protein>
    <recommendedName>
        <fullName evidence="7">Lysozyme</fullName>
    </recommendedName>
</protein>
<accession>A0A1L8TPR2</accession>
<dbReference type="GO" id="GO:0003796">
    <property type="term" value="F:lysozyme activity"/>
    <property type="evidence" value="ECO:0007669"/>
    <property type="project" value="InterPro"/>
</dbReference>
<proteinExistence type="inferred from homology"/>
<dbReference type="InterPro" id="IPR018077">
    <property type="entry name" value="Glyco_hydro_fam25_subgr"/>
</dbReference>
<dbReference type="InterPro" id="IPR017853">
    <property type="entry name" value="GH"/>
</dbReference>
<sequence length="393" mass="43607">MVLNGVDVASWQAGIDFSKIACDFAIIKATGGKSYVNPHCDTQYQSAKKSGKLLGVYHYAHESGMEGTAEQEAQFFLDNVKGYIGEAILILDWESSNKGDVNWAKTWMDYVWAKTGVAPMFYTYTGVLNSYNFSSIANADYGLWVANYGTDAVINGFKQPSPPSSPYWKSTAMYQYSSNTMLSGWGSRLDANVFYGDANAWKAYAGNKTNSNSNTTTNTSSTSGKNGIAIDNVSKDQATKMVQRIQSKYAWTLLRDQVKVNKQKDGRYTLVIKTGKGKRLDQSLARLKQELKSYQPGYMQQNIAIVNGDKDNAQIEARNMSVDFSSHMRNFLKDILLDGQTYAEKNSYGTYDVRVKGEGFNNTDAPVVLNEIKALGKASDVKIDATHIKGFKY</sequence>
<dbReference type="STRING" id="249189.RV04_GL001230"/>
<comment type="caution">
    <text evidence="5">The sequence shown here is derived from an EMBL/GenBank/DDBJ whole genome shotgun (WGS) entry which is preliminary data.</text>
</comment>
<keyword evidence="2" id="KW-0378">Hydrolase</keyword>
<keyword evidence="3" id="KW-0326">Glycosidase</keyword>
<dbReference type="InterPro" id="IPR002053">
    <property type="entry name" value="Glyco_hydro_25"/>
</dbReference>
<dbReference type="GO" id="GO:0016052">
    <property type="term" value="P:carbohydrate catabolic process"/>
    <property type="evidence" value="ECO:0007669"/>
    <property type="project" value="TreeGrafter"/>
</dbReference>
<gene>
    <name evidence="5" type="ORF">RV04_GL001230</name>
</gene>
<evidence type="ECO:0000313" key="5">
    <source>
        <dbReference type="EMBL" id="OJG46064.1"/>
    </source>
</evidence>
<evidence type="ECO:0000256" key="1">
    <source>
        <dbReference type="ARBA" id="ARBA00010646"/>
    </source>
</evidence>
<dbReference type="SMART" id="SM00641">
    <property type="entry name" value="Glyco_25"/>
    <property type="match status" value="1"/>
</dbReference>
<dbReference type="RefSeq" id="WP_071857179.1">
    <property type="nucleotide sequence ID" value="NZ_JBHSHK010000001.1"/>
</dbReference>
<reference evidence="5 6" key="1">
    <citation type="submission" date="2014-12" db="EMBL/GenBank/DDBJ databases">
        <title>Draft genome sequences of 29 type strains of Enterococci.</title>
        <authorList>
            <person name="Zhong Z."/>
            <person name="Sun Z."/>
            <person name="Liu W."/>
            <person name="Zhang W."/>
            <person name="Zhang H."/>
        </authorList>
    </citation>
    <scope>NUCLEOTIDE SEQUENCE [LARGE SCALE GENOMIC DNA]</scope>
    <source>
        <strain evidence="5 6">DSM 17122</strain>
    </source>
</reference>
<feature type="compositionally biased region" description="Low complexity" evidence="4">
    <location>
        <begin position="206"/>
        <end position="227"/>
    </location>
</feature>
<evidence type="ECO:0000256" key="2">
    <source>
        <dbReference type="ARBA" id="ARBA00022801"/>
    </source>
</evidence>
<evidence type="ECO:0000256" key="3">
    <source>
        <dbReference type="ARBA" id="ARBA00023295"/>
    </source>
</evidence>
<dbReference type="PANTHER" id="PTHR34135:SF2">
    <property type="entry name" value="LYSOZYME"/>
    <property type="match status" value="1"/>
</dbReference>
<dbReference type="PROSITE" id="PS51904">
    <property type="entry name" value="GLYCOSYL_HYDROL_F25_2"/>
    <property type="match status" value="1"/>
</dbReference>
<evidence type="ECO:0000256" key="4">
    <source>
        <dbReference type="SAM" id="MobiDB-lite"/>
    </source>
</evidence>
<evidence type="ECO:0008006" key="7">
    <source>
        <dbReference type="Google" id="ProtNLM"/>
    </source>
</evidence>
<name>A0A1L8TPR2_9ENTE</name>
<dbReference type="AlphaFoldDB" id="A0A1L8TPR2"/>
<dbReference type="Pfam" id="PF01183">
    <property type="entry name" value="Glyco_hydro_25"/>
    <property type="match status" value="1"/>
</dbReference>
<evidence type="ECO:0000313" key="6">
    <source>
        <dbReference type="Proteomes" id="UP000182077"/>
    </source>
</evidence>
<comment type="similarity">
    <text evidence="1">Belongs to the glycosyl hydrolase 25 family.</text>
</comment>
<dbReference type="GO" id="GO:0009253">
    <property type="term" value="P:peptidoglycan catabolic process"/>
    <property type="evidence" value="ECO:0007669"/>
    <property type="project" value="InterPro"/>
</dbReference>
<dbReference type="Proteomes" id="UP000182077">
    <property type="component" value="Unassembled WGS sequence"/>
</dbReference>
<keyword evidence="6" id="KW-1185">Reference proteome</keyword>
<dbReference type="EMBL" id="JXKQ01000003">
    <property type="protein sequence ID" value="OJG46064.1"/>
    <property type="molecule type" value="Genomic_DNA"/>
</dbReference>